<gene>
    <name evidence="4" type="ORF">QYE76_005719</name>
</gene>
<dbReference type="PANTHER" id="PTHR46776">
    <property type="entry name" value="CYCLIN-DEPENDENT KINASE INHIBITOR 4-RELATED"/>
    <property type="match status" value="1"/>
</dbReference>
<comment type="similarity">
    <text evidence="1">Belongs to the CDI family. ICK/KRP subfamily.</text>
</comment>
<protein>
    <recommendedName>
        <fullName evidence="3">Cyclin-dependent kinase inhibitor domain-containing protein</fullName>
    </recommendedName>
</protein>
<dbReference type="InterPro" id="IPR044898">
    <property type="entry name" value="CDI_dom_sf"/>
</dbReference>
<proteinExistence type="inferred from homology"/>
<dbReference type="Gene3D" id="4.10.365.10">
    <property type="entry name" value="p27"/>
    <property type="match status" value="1"/>
</dbReference>
<accession>A0AAD8RUK5</accession>
<keyword evidence="5" id="KW-1185">Reference proteome</keyword>
<dbReference type="GO" id="GO:0005634">
    <property type="term" value="C:nucleus"/>
    <property type="evidence" value="ECO:0007669"/>
    <property type="project" value="InterPro"/>
</dbReference>
<evidence type="ECO:0000259" key="3">
    <source>
        <dbReference type="Pfam" id="PF02234"/>
    </source>
</evidence>
<dbReference type="Proteomes" id="UP001231189">
    <property type="component" value="Unassembled WGS sequence"/>
</dbReference>
<dbReference type="GO" id="GO:0004861">
    <property type="term" value="F:cyclin-dependent protein serine/threonine kinase inhibitor activity"/>
    <property type="evidence" value="ECO:0007669"/>
    <property type="project" value="InterPro"/>
</dbReference>
<comment type="caution">
    <text evidence="4">The sequence shown here is derived from an EMBL/GenBank/DDBJ whole genome shotgun (WGS) entry which is preliminary data.</text>
</comment>
<dbReference type="GO" id="GO:0051726">
    <property type="term" value="P:regulation of cell cycle"/>
    <property type="evidence" value="ECO:0007669"/>
    <property type="project" value="InterPro"/>
</dbReference>
<evidence type="ECO:0000313" key="5">
    <source>
        <dbReference type="Proteomes" id="UP001231189"/>
    </source>
</evidence>
<dbReference type="InterPro" id="IPR003175">
    <property type="entry name" value="CDI_dom"/>
</dbReference>
<sequence length="131" mass="14053">MAATAAAAAVTAVTSSCSKRESSIAAGADLSVPLFQLPSSLRDKEPDCAPSVELNFAHALADFSLLSLPCRACRPKKAKKKGRTPPPEEEMEAFFAAAESGVARSFAAKYNYDVVKDAPMDGRYEWVRVRL</sequence>
<organism evidence="4 5">
    <name type="scientific">Lolium multiflorum</name>
    <name type="common">Italian ryegrass</name>
    <name type="synonym">Lolium perenne subsp. multiflorum</name>
    <dbReference type="NCBI Taxonomy" id="4521"/>
    <lineage>
        <taxon>Eukaryota</taxon>
        <taxon>Viridiplantae</taxon>
        <taxon>Streptophyta</taxon>
        <taxon>Embryophyta</taxon>
        <taxon>Tracheophyta</taxon>
        <taxon>Spermatophyta</taxon>
        <taxon>Magnoliopsida</taxon>
        <taxon>Liliopsida</taxon>
        <taxon>Poales</taxon>
        <taxon>Poaceae</taxon>
        <taxon>BOP clade</taxon>
        <taxon>Pooideae</taxon>
        <taxon>Poodae</taxon>
        <taxon>Poeae</taxon>
        <taxon>Poeae Chloroplast Group 2 (Poeae type)</taxon>
        <taxon>Loliodinae</taxon>
        <taxon>Loliinae</taxon>
        <taxon>Lolium</taxon>
    </lineage>
</organism>
<reference evidence="4" key="1">
    <citation type="submission" date="2023-07" db="EMBL/GenBank/DDBJ databases">
        <title>A chromosome-level genome assembly of Lolium multiflorum.</title>
        <authorList>
            <person name="Chen Y."/>
            <person name="Copetti D."/>
            <person name="Kolliker R."/>
            <person name="Studer B."/>
        </authorList>
    </citation>
    <scope>NUCLEOTIDE SEQUENCE</scope>
    <source>
        <strain evidence="4">02402/16</strain>
        <tissue evidence="4">Leaf</tissue>
    </source>
</reference>
<dbReference type="AlphaFoldDB" id="A0AAD8RUK5"/>
<keyword evidence="2" id="KW-0649">Protein kinase inhibitor</keyword>
<evidence type="ECO:0000256" key="2">
    <source>
        <dbReference type="ARBA" id="ARBA00023013"/>
    </source>
</evidence>
<evidence type="ECO:0000313" key="4">
    <source>
        <dbReference type="EMBL" id="KAK1631404.1"/>
    </source>
</evidence>
<dbReference type="EMBL" id="JAUUTY010000005">
    <property type="protein sequence ID" value="KAK1631404.1"/>
    <property type="molecule type" value="Genomic_DNA"/>
</dbReference>
<dbReference type="Pfam" id="PF02234">
    <property type="entry name" value="CDI"/>
    <property type="match status" value="1"/>
</dbReference>
<name>A0AAD8RUK5_LOLMU</name>
<evidence type="ECO:0000256" key="1">
    <source>
        <dbReference type="ARBA" id="ARBA00010274"/>
    </source>
</evidence>
<dbReference type="InterPro" id="IPR044275">
    <property type="entry name" value="KRP"/>
</dbReference>
<feature type="domain" description="Cyclin-dependent kinase inhibitor" evidence="3">
    <location>
        <begin position="85"/>
        <end position="129"/>
    </location>
</feature>